<feature type="compositionally biased region" description="Basic and acidic residues" evidence="6">
    <location>
        <begin position="298"/>
        <end position="309"/>
    </location>
</feature>
<feature type="compositionally biased region" description="Basic residues" evidence="6">
    <location>
        <begin position="288"/>
        <end position="297"/>
    </location>
</feature>
<evidence type="ECO:0000256" key="1">
    <source>
        <dbReference type="ARBA" id="ARBA00008838"/>
    </source>
</evidence>
<feature type="compositionally biased region" description="Acidic residues" evidence="6">
    <location>
        <begin position="252"/>
        <end position="274"/>
    </location>
</feature>
<feature type="compositionally biased region" description="Basic residues" evidence="6">
    <location>
        <begin position="94"/>
        <end position="105"/>
    </location>
</feature>
<dbReference type="InterPro" id="IPR011687">
    <property type="entry name" value="Nop53/GLTSCR2"/>
</dbReference>
<feature type="compositionally biased region" description="Basic residues" evidence="6">
    <location>
        <begin position="350"/>
        <end position="360"/>
    </location>
</feature>
<keyword evidence="4 5" id="KW-0539">Nucleus</keyword>
<comment type="similarity">
    <text evidence="1 5">Belongs to the NOP53 family.</text>
</comment>
<feature type="region of interest" description="Disordered" evidence="6">
    <location>
        <begin position="1"/>
        <end position="22"/>
    </location>
</feature>
<proteinExistence type="inferred from homology"/>
<dbReference type="EMBL" id="HG937693">
    <property type="protein sequence ID" value="CDP34396.1"/>
    <property type="molecule type" value="Genomic_DNA"/>
</dbReference>
<dbReference type="Pfam" id="PF07767">
    <property type="entry name" value="Nop53"/>
    <property type="match status" value="1"/>
</dbReference>
<gene>
    <name evidence="7" type="ORF">GNLVRS02_ARAD1C11374g</name>
</gene>
<sequence>MEVGRPAQKSQPSRKGKKAWRKNIDIDDVEKGIEEARTLAKEIGTTDLTSVPQDQLFTVDTTGDSSKSKKNDVKPLKADEILARRSNVAPLVAPHKKKDAPKTKGKTVEGVSSKEIHKLMKVAGRAEGGDVVGQKAEEGDFDLWDDEPQQPAKKKDPKDFAFLANTAPGGSHLKPKKAPKTLSEAPISFLGDELSNAVAIPEAGKSYNPDHEEWVALLKREHAREEEREKKRLQLLEQKKRIEELMAQNDNEVADDSDDDDDDNEDSDDGDDQQNENVSSTLSVNKPVKVKKKVRSQRAKEQKRKEMDQMRQQLKTLKQQVRDLENLPRLIKQELALLEAKEQESNGKAGPRKRTKKLGSKHALAEPALEIKLSDELTDTLRRLKPEGSLVHDRFRGLQERGLIEVRMPVAKRRKYTPKVTEKWSFKDFK</sequence>
<name>A0A060T5E1_BLAAD</name>
<feature type="region of interest" description="Disordered" evidence="6">
    <location>
        <begin position="125"/>
        <end position="159"/>
    </location>
</feature>
<dbReference type="PhylomeDB" id="A0A060T5E1"/>
<feature type="compositionally biased region" description="Acidic residues" evidence="6">
    <location>
        <begin position="139"/>
        <end position="148"/>
    </location>
</feature>
<protein>
    <recommendedName>
        <fullName evidence="2 5">Ribosome biogenesis protein NOP53</fullName>
    </recommendedName>
</protein>
<comment type="subcellular location">
    <subcellularLocation>
        <location evidence="5">Nucleus</location>
        <location evidence="5">Nucleolus</location>
    </subcellularLocation>
    <subcellularLocation>
        <location evidence="5">Nucleus</location>
        <location evidence="5">Nucleoplasm</location>
    </subcellularLocation>
</comment>
<feature type="compositionally biased region" description="Basic residues" evidence="6">
    <location>
        <begin position="12"/>
        <end position="21"/>
    </location>
</feature>
<evidence type="ECO:0000256" key="6">
    <source>
        <dbReference type="SAM" id="MobiDB-lite"/>
    </source>
</evidence>
<evidence type="ECO:0000256" key="3">
    <source>
        <dbReference type="ARBA" id="ARBA00022517"/>
    </source>
</evidence>
<keyword evidence="3 5" id="KW-0690">Ribosome biogenesis</keyword>
<feature type="region of interest" description="Disordered" evidence="6">
    <location>
        <begin position="243"/>
        <end position="314"/>
    </location>
</feature>
<comment type="function">
    <text evidence="5">May play a role in ribosome biogenesis.</text>
</comment>
<dbReference type="AlphaFoldDB" id="A0A060T5E1"/>
<evidence type="ECO:0000313" key="7">
    <source>
        <dbReference type="EMBL" id="CDP34396.1"/>
    </source>
</evidence>
<reference evidence="7" key="2">
    <citation type="submission" date="2014-06" db="EMBL/GenBank/DDBJ databases">
        <title>The complete genome of Blastobotrys (Arxula) adeninivorans LS3 - a yeast of biotechnological interest.</title>
        <authorList>
            <person name="Kunze G."/>
            <person name="Gaillardin C."/>
            <person name="Czernicka M."/>
            <person name="Durrens P."/>
            <person name="Martin T."/>
            <person name="Boer E."/>
            <person name="Gabaldon T."/>
            <person name="Cruz J."/>
            <person name="Talla E."/>
            <person name="Marck C."/>
            <person name="Goffeau A."/>
            <person name="Barbe V."/>
            <person name="Baret P."/>
            <person name="Baronian K."/>
            <person name="Beier S."/>
            <person name="Bleykasten C."/>
            <person name="Bode R."/>
            <person name="Casaregola S."/>
            <person name="Despons L."/>
            <person name="Fairhead C."/>
            <person name="Giersberg M."/>
            <person name="Gierski P."/>
            <person name="Hahnel U."/>
            <person name="Hartmann A."/>
            <person name="Jankowska D."/>
            <person name="Jubin C."/>
            <person name="Jung P."/>
            <person name="Lafontaine I."/>
            <person name="Leh-Louis V."/>
            <person name="Lemaire M."/>
            <person name="Marcet-Houben M."/>
            <person name="Mascher M."/>
            <person name="Morel G."/>
            <person name="Richard G.-F."/>
            <person name="Riechen J."/>
            <person name="Sacerdot C."/>
            <person name="Sarkar A."/>
            <person name="Savel G."/>
            <person name="Schacherer J."/>
            <person name="Sherman D."/>
            <person name="Straub M.-L."/>
            <person name="Stein N."/>
            <person name="Thierry A."/>
            <person name="Trautwein-Schult A."/>
            <person name="Westhof E."/>
            <person name="Worch S."/>
            <person name="Dujon B."/>
            <person name="Souciet J.-L."/>
            <person name="Wincker P."/>
            <person name="Scholz U."/>
            <person name="Neuveglise N."/>
        </authorList>
    </citation>
    <scope>NUCLEOTIDE SEQUENCE</scope>
    <source>
        <strain evidence="7">LS3</strain>
    </source>
</reference>
<reference evidence="7" key="1">
    <citation type="submission" date="2014-02" db="EMBL/GenBank/DDBJ databases">
        <authorList>
            <person name="Genoscope - CEA"/>
        </authorList>
    </citation>
    <scope>NUCLEOTIDE SEQUENCE</scope>
    <source>
        <strain evidence="7">LS3</strain>
    </source>
</reference>
<feature type="region of interest" description="Disordered" evidence="6">
    <location>
        <begin position="58"/>
        <end position="112"/>
    </location>
</feature>
<feature type="region of interest" description="Disordered" evidence="6">
    <location>
        <begin position="341"/>
        <end position="362"/>
    </location>
</feature>
<organism evidence="7">
    <name type="scientific">Blastobotrys adeninivorans</name>
    <name type="common">Yeast</name>
    <name type="synonym">Arxula adeninivorans</name>
    <dbReference type="NCBI Taxonomy" id="409370"/>
    <lineage>
        <taxon>Eukaryota</taxon>
        <taxon>Fungi</taxon>
        <taxon>Dikarya</taxon>
        <taxon>Ascomycota</taxon>
        <taxon>Saccharomycotina</taxon>
        <taxon>Dipodascomycetes</taxon>
        <taxon>Dipodascales</taxon>
        <taxon>Trichomonascaceae</taxon>
        <taxon>Blastobotrys</taxon>
    </lineage>
</organism>
<dbReference type="PANTHER" id="PTHR14211">
    <property type="entry name" value="GLIOMA SUPPRESSOR CANDIDATE REGION GENE 2"/>
    <property type="match status" value="1"/>
</dbReference>
<accession>A0A060T5E1</accession>
<dbReference type="GO" id="GO:0005730">
    <property type="term" value="C:nucleolus"/>
    <property type="evidence" value="ECO:0007669"/>
    <property type="project" value="UniProtKB-SubCell"/>
</dbReference>
<dbReference type="GO" id="GO:0006364">
    <property type="term" value="P:rRNA processing"/>
    <property type="evidence" value="ECO:0007669"/>
    <property type="project" value="TreeGrafter"/>
</dbReference>
<dbReference type="PIRSF" id="PIRSF017302">
    <property type="entry name" value="Gltscr2"/>
    <property type="match status" value="1"/>
</dbReference>
<dbReference type="PANTHER" id="PTHR14211:SF7">
    <property type="entry name" value="RIBOSOME BIOGENESIS PROTEIN NOP53"/>
    <property type="match status" value="1"/>
</dbReference>
<feature type="compositionally biased region" description="Basic and acidic residues" evidence="6">
    <location>
        <begin position="66"/>
        <end position="83"/>
    </location>
</feature>
<dbReference type="GO" id="GO:0005654">
    <property type="term" value="C:nucleoplasm"/>
    <property type="evidence" value="ECO:0007669"/>
    <property type="project" value="UniProtKB-SubCell"/>
</dbReference>
<evidence type="ECO:0000256" key="4">
    <source>
        <dbReference type="ARBA" id="ARBA00023242"/>
    </source>
</evidence>
<evidence type="ECO:0000256" key="5">
    <source>
        <dbReference type="PIRNR" id="PIRNR017302"/>
    </source>
</evidence>
<evidence type="ECO:0000256" key="2">
    <source>
        <dbReference type="ARBA" id="ARBA00018339"/>
    </source>
</evidence>
<dbReference type="GO" id="GO:0008097">
    <property type="term" value="F:5S rRNA binding"/>
    <property type="evidence" value="ECO:0007669"/>
    <property type="project" value="TreeGrafter"/>
</dbReference>
<dbReference type="GO" id="GO:0000027">
    <property type="term" value="P:ribosomal large subunit assembly"/>
    <property type="evidence" value="ECO:0007669"/>
    <property type="project" value="UniProtKB-UniRule"/>
</dbReference>